<dbReference type="InterPro" id="IPR023996">
    <property type="entry name" value="TonB-dep_OMP_SusC/RagA"/>
</dbReference>
<evidence type="ECO:0000256" key="7">
    <source>
        <dbReference type="ARBA" id="ARBA00023237"/>
    </source>
</evidence>
<keyword evidence="5" id="KW-0732">Signal</keyword>
<dbReference type="InterPro" id="IPR039426">
    <property type="entry name" value="TonB-dep_rcpt-like"/>
</dbReference>
<name>A0ABV9SWS6_9BACT</name>
<keyword evidence="2 8" id="KW-0813">Transport</keyword>
<comment type="caution">
    <text evidence="10">The sequence shown here is derived from an EMBL/GenBank/DDBJ whole genome shotgun (WGS) entry which is preliminary data.</text>
</comment>
<dbReference type="SUPFAM" id="SSF56935">
    <property type="entry name" value="Porins"/>
    <property type="match status" value="1"/>
</dbReference>
<evidence type="ECO:0000313" key="10">
    <source>
        <dbReference type="EMBL" id="MFC4870794.1"/>
    </source>
</evidence>
<sequence length="1109" mass="124194">MKRKILYLIKMVSKNLLYGLILQCLFLTTLMAHDISAQIKPIDQTYLRLHKSEWQLQEIFKNLEARTDYRFVYPEDILDGKPTLNLKNKRQSVSDILVAIGKAAQLKFKQVDNSIFVGEMESKKDAKIEIEIDQREITGRVTDENGEGIPGATVLVEGTNIGTATDIDGNYNIEVPEGGVLVFSFIGYESQRVVVGDQTVVDVVLGEDLSSLDEIVVVGYGTQKKVNLTGAVSMVNSEEIVNQPVGQTSMALQGIAPGVTITQRSGQPGRDGGDIRIRGIGTIGTTGQGPLIMVDGVETNLNNVDPNEIESISILKDAASASIYGARAANGVVLVTTKRGVEGVRVNYNMYAGFQTPTRLPNIVGALDHMEMTNEAFTNIGNDPQYSDQFLQEYRANMPSDRYPDTDWQKLTMSNSAFMQSHNISVNAGSQRARLFGSINYLNQDGIIPNTDFNRFNIRMNSDVDVTDRLTFSTDIFLRRTLENQPANGTGYVFHWMRRIPANEVGVLSNGRYGEGWNGDHPLARAKDGGLETTESLDAILNWRLNYKFTDWLSAEVMYAPKFWNPHVKRFMNITQTYARDGETPTHFVPQRNSLTERFTRQWYNNVRAIVTVDKNLGQDHHLGITAGFQQEDQTDNWISAYREVFPLPQYQQINAGNRANEQTGGAATHWALRSFFGRATYNFKERYLFEANVRRDGSSRFAEGNRHGVFPSFSAGWRISEEPFMAGTSHFLDQLKLRASWGQLGNQNIGLYPFAAFMAIGGSGQDYVFNNANAPGAALNAMANNLIQWESSETTDIGLEFNLFGKLDVSVDYYNRTTRDILLALNIPLTLGLSAPFQNAGSVKNEGVELMVNYRNKIGDLNYSVMVNYSDVRNEVLDMRGIQQTGRQVNREGYPIGSFFGYVAEGLFQSQEEVDNHATQFGNVAPGDIKYRDLNGDGMINDQDMAVIGSPIPRHTFGARVNLDYKGWDFSVFLQGVGKADGYMFGQGIMPFFLGGTVHEQHKDRWTPDNPNASFPRLAWNQTNNEQTSSFWMRNAAYLRGQNIQLGYSLPRPLLEQVKIQKLRVFISARNFFTVTNFYEGYDPEAPVSDGGWYPQMATYTMGLNVNF</sequence>
<dbReference type="Gene3D" id="2.170.130.10">
    <property type="entry name" value="TonB-dependent receptor, plug domain"/>
    <property type="match status" value="1"/>
</dbReference>
<gene>
    <name evidence="10" type="ORF">ACFPFU_03790</name>
</gene>
<dbReference type="InterPro" id="IPR012910">
    <property type="entry name" value="Plug_dom"/>
</dbReference>
<evidence type="ECO:0000256" key="5">
    <source>
        <dbReference type="ARBA" id="ARBA00022729"/>
    </source>
</evidence>
<dbReference type="NCBIfam" id="TIGR04057">
    <property type="entry name" value="SusC_RagA_signa"/>
    <property type="match status" value="1"/>
</dbReference>
<keyword evidence="7 8" id="KW-0998">Cell outer membrane</keyword>
<dbReference type="RefSeq" id="WP_377061669.1">
    <property type="nucleotide sequence ID" value="NZ_JBHSJJ010000002.1"/>
</dbReference>
<dbReference type="InterPro" id="IPR037066">
    <property type="entry name" value="Plug_dom_sf"/>
</dbReference>
<dbReference type="Gene3D" id="2.40.170.20">
    <property type="entry name" value="TonB-dependent receptor, beta-barrel domain"/>
    <property type="match status" value="1"/>
</dbReference>
<dbReference type="Gene3D" id="2.60.40.1120">
    <property type="entry name" value="Carboxypeptidase-like, regulatory domain"/>
    <property type="match status" value="1"/>
</dbReference>
<evidence type="ECO:0000256" key="3">
    <source>
        <dbReference type="ARBA" id="ARBA00022452"/>
    </source>
</evidence>
<dbReference type="PANTHER" id="PTHR30069">
    <property type="entry name" value="TONB-DEPENDENT OUTER MEMBRANE RECEPTOR"/>
    <property type="match status" value="1"/>
</dbReference>
<dbReference type="InterPro" id="IPR036942">
    <property type="entry name" value="Beta-barrel_TonB_sf"/>
</dbReference>
<evidence type="ECO:0000256" key="4">
    <source>
        <dbReference type="ARBA" id="ARBA00022692"/>
    </source>
</evidence>
<dbReference type="Pfam" id="PF07715">
    <property type="entry name" value="Plug"/>
    <property type="match status" value="1"/>
</dbReference>
<dbReference type="Proteomes" id="UP001595818">
    <property type="component" value="Unassembled WGS sequence"/>
</dbReference>
<dbReference type="InterPro" id="IPR023997">
    <property type="entry name" value="TonB-dep_OMP_SusC/RagA_CS"/>
</dbReference>
<dbReference type="PROSITE" id="PS52016">
    <property type="entry name" value="TONB_DEPENDENT_REC_3"/>
    <property type="match status" value="1"/>
</dbReference>
<proteinExistence type="inferred from homology"/>
<evidence type="ECO:0000256" key="2">
    <source>
        <dbReference type="ARBA" id="ARBA00022448"/>
    </source>
</evidence>
<evidence type="ECO:0000313" key="11">
    <source>
        <dbReference type="Proteomes" id="UP001595818"/>
    </source>
</evidence>
<dbReference type="PROSITE" id="PS00018">
    <property type="entry name" value="EF_HAND_1"/>
    <property type="match status" value="1"/>
</dbReference>
<evidence type="ECO:0000256" key="8">
    <source>
        <dbReference type="PROSITE-ProRule" id="PRU01360"/>
    </source>
</evidence>
<evidence type="ECO:0000256" key="6">
    <source>
        <dbReference type="ARBA" id="ARBA00023136"/>
    </source>
</evidence>
<dbReference type="EMBL" id="JBHSJJ010000002">
    <property type="protein sequence ID" value="MFC4870794.1"/>
    <property type="molecule type" value="Genomic_DNA"/>
</dbReference>
<evidence type="ECO:0000259" key="9">
    <source>
        <dbReference type="Pfam" id="PF07715"/>
    </source>
</evidence>
<reference evidence="11" key="1">
    <citation type="journal article" date="2019" name="Int. J. Syst. Evol. Microbiol.">
        <title>The Global Catalogue of Microorganisms (GCM) 10K type strain sequencing project: providing services to taxonomists for standard genome sequencing and annotation.</title>
        <authorList>
            <consortium name="The Broad Institute Genomics Platform"/>
            <consortium name="The Broad Institute Genome Sequencing Center for Infectious Disease"/>
            <person name="Wu L."/>
            <person name="Ma J."/>
        </authorList>
    </citation>
    <scope>NUCLEOTIDE SEQUENCE [LARGE SCALE GENOMIC DNA]</scope>
    <source>
        <strain evidence="11">CGMCC 4.7466</strain>
    </source>
</reference>
<keyword evidence="4 8" id="KW-0812">Transmembrane</keyword>
<keyword evidence="6 8" id="KW-0472">Membrane</keyword>
<dbReference type="InterPro" id="IPR018247">
    <property type="entry name" value="EF_Hand_1_Ca_BS"/>
</dbReference>
<evidence type="ECO:0000256" key="1">
    <source>
        <dbReference type="ARBA" id="ARBA00004571"/>
    </source>
</evidence>
<dbReference type="InterPro" id="IPR008969">
    <property type="entry name" value="CarboxyPept-like_regulatory"/>
</dbReference>
<keyword evidence="3 8" id="KW-1134">Transmembrane beta strand</keyword>
<protein>
    <submittedName>
        <fullName evidence="10">SusC/RagA family TonB-linked outer membrane protein</fullName>
    </submittedName>
</protein>
<dbReference type="SUPFAM" id="SSF49464">
    <property type="entry name" value="Carboxypeptidase regulatory domain-like"/>
    <property type="match status" value="1"/>
</dbReference>
<comment type="similarity">
    <text evidence="8">Belongs to the TonB-dependent receptor family.</text>
</comment>
<dbReference type="NCBIfam" id="TIGR04056">
    <property type="entry name" value="OMP_RagA_SusC"/>
    <property type="match status" value="1"/>
</dbReference>
<dbReference type="PANTHER" id="PTHR30069:SF29">
    <property type="entry name" value="HEMOGLOBIN AND HEMOGLOBIN-HAPTOGLOBIN-BINDING PROTEIN 1-RELATED"/>
    <property type="match status" value="1"/>
</dbReference>
<accession>A0ABV9SWS6</accession>
<comment type="subcellular location">
    <subcellularLocation>
        <location evidence="1 8">Cell outer membrane</location>
        <topology evidence="1 8">Multi-pass membrane protein</topology>
    </subcellularLocation>
</comment>
<organism evidence="10 11">
    <name type="scientific">Negadavirga shengliensis</name>
    <dbReference type="NCBI Taxonomy" id="1389218"/>
    <lineage>
        <taxon>Bacteria</taxon>
        <taxon>Pseudomonadati</taxon>
        <taxon>Bacteroidota</taxon>
        <taxon>Cytophagia</taxon>
        <taxon>Cytophagales</taxon>
        <taxon>Cyclobacteriaceae</taxon>
        <taxon>Negadavirga</taxon>
    </lineage>
</organism>
<feature type="domain" description="TonB-dependent receptor plug" evidence="9">
    <location>
        <begin position="225"/>
        <end position="332"/>
    </location>
</feature>
<keyword evidence="11" id="KW-1185">Reference proteome</keyword>
<dbReference type="Pfam" id="PF13715">
    <property type="entry name" value="CarbopepD_reg_2"/>
    <property type="match status" value="1"/>
</dbReference>